<dbReference type="KEGG" id="foc:113217606"/>
<proteinExistence type="inferred from homology"/>
<dbReference type="InterPro" id="IPR002018">
    <property type="entry name" value="CarbesteraseB"/>
</dbReference>
<dbReference type="AlphaFoldDB" id="A0A6J1TJJ5"/>
<dbReference type="Gene3D" id="3.40.50.1820">
    <property type="entry name" value="alpha/beta hydrolase"/>
    <property type="match status" value="1"/>
</dbReference>
<evidence type="ECO:0000256" key="4">
    <source>
        <dbReference type="ARBA" id="ARBA00023180"/>
    </source>
</evidence>
<evidence type="ECO:0000313" key="9">
    <source>
        <dbReference type="RefSeq" id="XP_026293473.2"/>
    </source>
</evidence>
<accession>A0A6J1TJJ5</accession>
<keyword evidence="4" id="KW-0325">Glycoprotein</keyword>
<evidence type="ECO:0000256" key="3">
    <source>
        <dbReference type="ARBA" id="ARBA00022801"/>
    </source>
</evidence>
<keyword evidence="8" id="KW-1185">Reference proteome</keyword>
<feature type="region of interest" description="Disordered" evidence="6">
    <location>
        <begin position="1"/>
        <end position="21"/>
    </location>
</feature>
<protein>
    <recommendedName>
        <fullName evidence="5">Carboxylic ester hydrolase</fullName>
        <ecNumber evidence="5">3.1.1.-</ecNumber>
    </recommendedName>
</protein>
<evidence type="ECO:0000259" key="7">
    <source>
        <dbReference type="Pfam" id="PF00135"/>
    </source>
</evidence>
<dbReference type="OrthoDB" id="19653at2759"/>
<dbReference type="GeneID" id="113217606"/>
<dbReference type="PANTHER" id="PTHR43142">
    <property type="entry name" value="CARBOXYLIC ESTER HYDROLASE"/>
    <property type="match status" value="1"/>
</dbReference>
<comment type="similarity">
    <text evidence="1 5">Belongs to the type-B carboxylesterase/lipase family.</text>
</comment>
<dbReference type="InterPro" id="IPR019826">
    <property type="entry name" value="Carboxylesterase_B_AS"/>
</dbReference>
<dbReference type="PANTHER" id="PTHR43142:SF1">
    <property type="entry name" value="CARBOXYLIC ESTER HYDROLASE"/>
    <property type="match status" value="1"/>
</dbReference>
<evidence type="ECO:0000313" key="8">
    <source>
        <dbReference type="Proteomes" id="UP000504606"/>
    </source>
</evidence>
<name>A0A6J1TJJ5_FRAOC</name>
<keyword evidence="3 5" id="KW-0378">Hydrolase</keyword>
<evidence type="ECO:0000256" key="2">
    <source>
        <dbReference type="ARBA" id="ARBA00022487"/>
    </source>
</evidence>
<feature type="domain" description="Carboxylesterase type B" evidence="7">
    <location>
        <begin position="8"/>
        <end position="416"/>
    </location>
</feature>
<evidence type="ECO:0000256" key="6">
    <source>
        <dbReference type="SAM" id="MobiDB-lite"/>
    </source>
</evidence>
<evidence type="ECO:0000256" key="5">
    <source>
        <dbReference type="RuleBase" id="RU361235"/>
    </source>
</evidence>
<organism evidence="8 9">
    <name type="scientific">Frankliniella occidentalis</name>
    <name type="common">Western flower thrips</name>
    <name type="synonym">Euthrips occidentalis</name>
    <dbReference type="NCBI Taxonomy" id="133901"/>
    <lineage>
        <taxon>Eukaryota</taxon>
        <taxon>Metazoa</taxon>
        <taxon>Ecdysozoa</taxon>
        <taxon>Arthropoda</taxon>
        <taxon>Hexapoda</taxon>
        <taxon>Insecta</taxon>
        <taxon>Pterygota</taxon>
        <taxon>Neoptera</taxon>
        <taxon>Paraneoptera</taxon>
        <taxon>Thysanoptera</taxon>
        <taxon>Terebrantia</taxon>
        <taxon>Thripoidea</taxon>
        <taxon>Thripidae</taxon>
        <taxon>Frankliniella</taxon>
    </lineage>
</organism>
<gene>
    <name evidence="9" type="primary">LOC113217606</name>
</gene>
<dbReference type="EC" id="3.1.1.-" evidence="5"/>
<evidence type="ECO:0000256" key="1">
    <source>
        <dbReference type="ARBA" id="ARBA00005964"/>
    </source>
</evidence>
<reference evidence="9" key="1">
    <citation type="submission" date="2025-08" db="UniProtKB">
        <authorList>
            <consortium name="RefSeq"/>
        </authorList>
    </citation>
    <scope>IDENTIFICATION</scope>
    <source>
        <tissue evidence="9">Whole organism</tissue>
    </source>
</reference>
<dbReference type="InterPro" id="IPR029058">
    <property type="entry name" value="AB_hydrolase_fold"/>
</dbReference>
<dbReference type="SUPFAM" id="SSF53474">
    <property type="entry name" value="alpha/beta-Hydrolases"/>
    <property type="match status" value="1"/>
</dbReference>
<dbReference type="GO" id="GO:0052689">
    <property type="term" value="F:carboxylic ester hydrolase activity"/>
    <property type="evidence" value="ECO:0007669"/>
    <property type="project" value="UniProtKB-KW"/>
</dbReference>
<dbReference type="RefSeq" id="XP_026293473.2">
    <property type="nucleotide sequence ID" value="XM_026437688.2"/>
</dbReference>
<dbReference type="Proteomes" id="UP000504606">
    <property type="component" value="Unplaced"/>
</dbReference>
<sequence length="428" mass="47165">MPLAPHSGFLAPGSEEVPGNAGLKDQAAALRWVRDNIRQFGGDPGSVTLVGHSAGGAAVHYHTLSPASRGLFHRAVHLSGSALNAWAFATPADARERARRLADLLGCGRGCADPDDLVAFLRTKTPYEIIHASYKVFEHQENAAGYLSPFLPTVDAVYMPPPNNTLADAQAAFLRASPDEAMRSADYHPVPTLVGQNSVEGMIVMLPDIITDEMNPSSRNFKRLDMDFERVVPVELGLQRGSEKSRRVASMIRQHYFQGKPISDETTLNYVQMYSDLLFTIGIGRYIRALEVHSTQPTFLYHFSFDGRLSVIKKLTRSELPGVSHGDELGYLFPVEMMPAEDVRPGDVDLLVRDRWTRILANFAKHGSPSGPPFKIDPVLNTTWSPSTATAPAYVDIGAELTQHEGYPLSDEFSFWESVFRVADKTLE</sequence>
<dbReference type="Pfam" id="PF00135">
    <property type="entry name" value="COesterase"/>
    <property type="match status" value="1"/>
</dbReference>
<keyword evidence="2" id="KW-0719">Serine esterase</keyword>
<dbReference type="PROSITE" id="PS00122">
    <property type="entry name" value="CARBOXYLESTERASE_B_1"/>
    <property type="match status" value="1"/>
</dbReference>